<evidence type="ECO:0000256" key="1">
    <source>
        <dbReference type="ARBA" id="ARBA00004924"/>
    </source>
</evidence>
<evidence type="ECO:0000256" key="8">
    <source>
        <dbReference type="NCBIfam" id="TIGR04316"/>
    </source>
</evidence>
<dbReference type="PATRIC" id="fig|717774.3.peg.2910"/>
<dbReference type="Gene3D" id="3.40.50.720">
    <property type="entry name" value="NAD(P)-binding Rossmann-like Domain"/>
    <property type="match status" value="1"/>
</dbReference>
<dbReference type="HOGENOM" id="CLU_010194_1_0_6"/>
<evidence type="ECO:0000256" key="6">
    <source>
        <dbReference type="ARBA" id="ARBA00066334"/>
    </source>
</evidence>
<dbReference type="GO" id="GO:0008667">
    <property type="term" value="F:2,3-dihydro-2,3-dihydroxybenzoate dehydrogenase activity"/>
    <property type="evidence" value="ECO:0007669"/>
    <property type="project" value="UniProtKB-UniRule"/>
</dbReference>
<dbReference type="PANTHER" id="PTHR24321:SF13">
    <property type="entry name" value="2,3-DIHYDRO-2,3-DIHYDROXYBENZOATE DEHYDROGENASE"/>
    <property type="match status" value="1"/>
</dbReference>
<dbReference type="FunFam" id="3.40.50.720:FF:000160">
    <property type="entry name" value="2,3-dihydro-2,3-dihydroxybenzoate dehydrogenase"/>
    <property type="match status" value="1"/>
</dbReference>
<dbReference type="eggNOG" id="COG1028">
    <property type="taxonomic scope" value="Bacteria"/>
</dbReference>
<keyword evidence="3 9" id="KW-0560">Oxidoreductase</keyword>
<dbReference type="Proteomes" id="UP000001062">
    <property type="component" value="Chromosome"/>
</dbReference>
<dbReference type="PROSITE" id="PS00061">
    <property type="entry name" value="ADH_SHORT"/>
    <property type="match status" value="1"/>
</dbReference>
<evidence type="ECO:0000256" key="2">
    <source>
        <dbReference type="ARBA" id="ARBA00006484"/>
    </source>
</evidence>
<dbReference type="EC" id="1.3.1.28" evidence="6 8"/>
<dbReference type="PANTHER" id="PTHR24321">
    <property type="entry name" value="DEHYDROGENASES, SHORT CHAIN"/>
    <property type="match status" value="1"/>
</dbReference>
<gene>
    <name evidence="9" type="ordered locus">Marme_2827</name>
</gene>
<dbReference type="PRINTS" id="PR01397">
    <property type="entry name" value="DHBDHDRGNASE"/>
</dbReference>
<comment type="catalytic activity">
    <reaction evidence="5">
        <text>(2S,3S)-2,3-dihydroxy-2,3-dihydrobenzoate + NAD(+) = 2,3-dihydroxybenzoate + NADH + H(+)</text>
        <dbReference type="Rhea" id="RHEA:23824"/>
        <dbReference type="ChEBI" id="CHEBI:15378"/>
        <dbReference type="ChEBI" id="CHEBI:36654"/>
        <dbReference type="ChEBI" id="CHEBI:57540"/>
        <dbReference type="ChEBI" id="CHEBI:57945"/>
        <dbReference type="ChEBI" id="CHEBI:58764"/>
        <dbReference type="EC" id="1.3.1.28"/>
    </reaction>
</comment>
<evidence type="ECO:0000256" key="7">
    <source>
        <dbReference type="ARBA" id="ARBA00067530"/>
    </source>
</evidence>
<comment type="similarity">
    <text evidence="2">Belongs to the short-chain dehydrogenases/reductases (SDR) family.</text>
</comment>
<keyword evidence="10" id="KW-1185">Reference proteome</keyword>
<dbReference type="InterPro" id="IPR002347">
    <property type="entry name" value="SDR_fam"/>
</dbReference>
<dbReference type="OrthoDB" id="9810734at2"/>
<dbReference type="PRINTS" id="PR00080">
    <property type="entry name" value="SDRFAMILY"/>
</dbReference>
<dbReference type="SUPFAM" id="SSF51735">
    <property type="entry name" value="NAD(P)-binding Rossmann-fold domains"/>
    <property type="match status" value="1"/>
</dbReference>
<evidence type="ECO:0000313" key="10">
    <source>
        <dbReference type="Proteomes" id="UP000001062"/>
    </source>
</evidence>
<sequence length="285" mass="30378">MPVAQTVTHRPAAPDPLDFTGKTVWVTGAGRGIGREVALQFVERGANVVGFDLQFEKADVTTSPLEALAQSKEQSSEKERGTLINVELDISDESAVDKQVSRLLKESSALDILVNAAGILRMGAVEDTSLDDFKKCFDVNAGGVFLMLRSTIPHFKKQKSGCIVTISSNAAKVPRANMAAYCASKAALSALNNTAALELAPYGVRCNLVCPGSTDTPMQRMLWTSDDAESKTIQGFPEQYKLGIPLGKIAQPSEIAQTVLFFASPMASHITMQDVVVDGGATLNA</sequence>
<protein>
    <recommendedName>
        <fullName evidence="7 8">2,3-dihydro-2,3-dihydroxybenzoate dehydrogenase</fullName>
        <ecNumber evidence="6 8">1.3.1.28</ecNumber>
    </recommendedName>
</protein>
<name>F2JZ72_MARM1</name>
<evidence type="ECO:0000256" key="3">
    <source>
        <dbReference type="ARBA" id="ARBA00023002"/>
    </source>
</evidence>
<evidence type="ECO:0000256" key="4">
    <source>
        <dbReference type="ARBA" id="ARBA00023027"/>
    </source>
</evidence>
<dbReference type="NCBIfam" id="NF006074">
    <property type="entry name" value="PRK08220.1"/>
    <property type="match status" value="1"/>
</dbReference>
<keyword evidence="4" id="KW-0520">NAD</keyword>
<dbReference type="AlphaFoldDB" id="F2JZ72"/>
<dbReference type="EMBL" id="CP002583">
    <property type="protein sequence ID" value="ADZ92050.1"/>
    <property type="molecule type" value="Genomic_DNA"/>
</dbReference>
<dbReference type="Pfam" id="PF13561">
    <property type="entry name" value="adh_short_C2"/>
    <property type="match status" value="1"/>
</dbReference>
<comment type="pathway">
    <text evidence="1">Siderophore biosynthesis.</text>
</comment>
<dbReference type="KEGG" id="mme:Marme_2827"/>
<dbReference type="GO" id="GO:0019290">
    <property type="term" value="P:siderophore biosynthetic process"/>
    <property type="evidence" value="ECO:0007669"/>
    <property type="project" value="InterPro"/>
</dbReference>
<organism evidence="9 10">
    <name type="scientific">Marinomonas mediterranea (strain ATCC 700492 / JCM 21426 / NBRC 103028 / MMB-1)</name>
    <dbReference type="NCBI Taxonomy" id="717774"/>
    <lineage>
        <taxon>Bacteria</taxon>
        <taxon>Pseudomonadati</taxon>
        <taxon>Pseudomonadota</taxon>
        <taxon>Gammaproteobacteria</taxon>
        <taxon>Oceanospirillales</taxon>
        <taxon>Oceanospirillaceae</taxon>
        <taxon>Marinomonas</taxon>
    </lineage>
</organism>
<accession>F2JZ72</accession>
<evidence type="ECO:0000313" key="9">
    <source>
        <dbReference type="EMBL" id="ADZ92050.1"/>
    </source>
</evidence>
<proteinExistence type="inferred from homology"/>
<dbReference type="STRING" id="717774.Marme_2827"/>
<dbReference type="InterPro" id="IPR036291">
    <property type="entry name" value="NAD(P)-bd_dom_sf"/>
</dbReference>
<dbReference type="InterPro" id="IPR020904">
    <property type="entry name" value="Sc_DH/Rdtase_CS"/>
</dbReference>
<evidence type="ECO:0000256" key="5">
    <source>
        <dbReference type="ARBA" id="ARBA00052874"/>
    </source>
</evidence>
<dbReference type="InterPro" id="IPR003560">
    <property type="entry name" value="DHB_DH"/>
</dbReference>
<dbReference type="NCBIfam" id="TIGR04316">
    <property type="entry name" value="dhbA_paeA"/>
    <property type="match status" value="1"/>
</dbReference>
<reference evidence="9 10" key="1">
    <citation type="journal article" date="2012" name="Stand. Genomic Sci.">
        <title>Complete genome sequence of the melanogenic marine bacterium Marinomonas mediterranea type strain (MMB-1(T)).</title>
        <authorList>
            <person name="Lucas-Elio P."/>
            <person name="Goodwin L."/>
            <person name="Woyke T."/>
            <person name="Pitluck S."/>
            <person name="Nolan M."/>
            <person name="Kyrpides N.C."/>
            <person name="Detter J.C."/>
            <person name="Copeland A."/>
            <person name="Teshima H."/>
            <person name="Bruce D."/>
            <person name="Detter C."/>
            <person name="Tapia R."/>
            <person name="Han S."/>
            <person name="Land M.L."/>
            <person name="Ivanova N."/>
            <person name="Mikhailova N."/>
            <person name="Johnston A.W."/>
            <person name="Sanchez-Amat A."/>
        </authorList>
    </citation>
    <scope>NUCLEOTIDE SEQUENCE [LARGE SCALE GENOMIC DNA]</scope>
    <source>
        <strain evidence="10">ATCC 700492 / JCM 21426 / NBRC 103028 / MMB-1</strain>
    </source>
</reference>
<dbReference type="RefSeq" id="WP_013661953.1">
    <property type="nucleotide sequence ID" value="NC_015276.1"/>
</dbReference>